<reference evidence="2" key="1">
    <citation type="journal article" date="2014" name="Int. J. Syst. Evol. Microbiol.">
        <title>Complete genome sequence of Corynebacterium casei LMG S-19264T (=DSM 44701T), isolated from a smear-ripened cheese.</title>
        <authorList>
            <consortium name="US DOE Joint Genome Institute (JGI-PGF)"/>
            <person name="Walter F."/>
            <person name="Albersmeier A."/>
            <person name="Kalinowski J."/>
            <person name="Ruckert C."/>
        </authorList>
    </citation>
    <scope>NUCLEOTIDE SEQUENCE</scope>
    <source>
        <strain evidence="2">KCTC 42590</strain>
    </source>
</reference>
<dbReference type="Proteomes" id="UP000630923">
    <property type="component" value="Unassembled WGS sequence"/>
</dbReference>
<dbReference type="Pfam" id="PF00551">
    <property type="entry name" value="Formyl_trans_N"/>
    <property type="match status" value="1"/>
</dbReference>
<feature type="domain" description="Formyl transferase N-terminal" evidence="1">
    <location>
        <begin position="81"/>
        <end position="188"/>
    </location>
</feature>
<dbReference type="Gene3D" id="3.40.50.170">
    <property type="entry name" value="Formyl transferase, N-terminal domain"/>
    <property type="match status" value="1"/>
</dbReference>
<comment type="caution">
    <text evidence="2">The sequence shown here is derived from an EMBL/GenBank/DDBJ whole genome shotgun (WGS) entry which is preliminary data.</text>
</comment>
<proteinExistence type="predicted"/>
<dbReference type="InterPro" id="IPR036477">
    <property type="entry name" value="Formyl_transf_N_sf"/>
</dbReference>
<dbReference type="EMBL" id="BNCI01000002">
    <property type="protein sequence ID" value="GHF31016.1"/>
    <property type="molecule type" value="Genomic_DNA"/>
</dbReference>
<evidence type="ECO:0000259" key="1">
    <source>
        <dbReference type="Pfam" id="PF00551"/>
    </source>
</evidence>
<evidence type="ECO:0000313" key="2">
    <source>
        <dbReference type="EMBL" id="GHF31016.1"/>
    </source>
</evidence>
<gene>
    <name evidence="2" type="ORF">GCM10017044_28040</name>
</gene>
<name>A0A919AYH2_9PROT</name>
<evidence type="ECO:0000313" key="3">
    <source>
        <dbReference type="Proteomes" id="UP000630923"/>
    </source>
</evidence>
<reference evidence="2" key="2">
    <citation type="submission" date="2020-09" db="EMBL/GenBank/DDBJ databases">
        <authorList>
            <person name="Sun Q."/>
            <person name="Kim S."/>
        </authorList>
    </citation>
    <scope>NUCLEOTIDE SEQUENCE</scope>
    <source>
        <strain evidence="2">KCTC 42590</strain>
    </source>
</reference>
<dbReference type="InterPro" id="IPR002376">
    <property type="entry name" value="Formyl_transf_N"/>
</dbReference>
<protein>
    <recommendedName>
        <fullName evidence="1">Formyl transferase N-terminal domain-containing protein</fullName>
    </recommendedName>
</protein>
<sequence length="263" mass="29960">MKIAFITGSHPRHAMMARALAETGALAGLIVEQREEHMPLPPQGLSSDLEKLFIHHFQKRKDAETRFFSSSDLPRVKTLHVTKEDLNGEAVGSFLQSINPDILLSYGVHMLSEETLSVVHGEKWNIHGGLSPWYRGAITHFWPSYFLAPQMTGMTVHDLTMELDQGDVVHQNAAPLVKGDGIHDLACRAVQGLATELPKLLQVYSEKKILQKKHHRTSGRLWRSKDWHPSHLRLIYDFYNDRIVDAYLAGELEQTDPDLWRQF</sequence>
<keyword evidence="3" id="KW-1185">Reference proteome</keyword>
<dbReference type="SUPFAM" id="SSF53328">
    <property type="entry name" value="Formyltransferase"/>
    <property type="match status" value="1"/>
</dbReference>
<dbReference type="AlphaFoldDB" id="A0A919AYH2"/>
<organism evidence="2 3">
    <name type="scientific">Kordiimonas sediminis</name>
    <dbReference type="NCBI Taxonomy" id="1735581"/>
    <lineage>
        <taxon>Bacteria</taxon>
        <taxon>Pseudomonadati</taxon>
        <taxon>Pseudomonadota</taxon>
        <taxon>Alphaproteobacteria</taxon>
        <taxon>Kordiimonadales</taxon>
        <taxon>Kordiimonadaceae</taxon>
        <taxon>Kordiimonas</taxon>
    </lineage>
</organism>
<accession>A0A919AYH2</accession>